<dbReference type="PANTHER" id="PTHR33055:SF3">
    <property type="entry name" value="PUTATIVE TRANSPOSASE FOR IS117-RELATED"/>
    <property type="match status" value="1"/>
</dbReference>
<dbReference type="Proteomes" id="UP000093858">
    <property type="component" value="Unassembled WGS sequence"/>
</dbReference>
<comment type="caution">
    <text evidence="4">The sequence shown here is derived from an EMBL/GenBank/DDBJ whole genome shotgun (WGS) entry which is preliminary data.</text>
</comment>
<organism evidence="4 5">
    <name type="scientific">Xanthomonas graminis pv. poae</name>
    <dbReference type="NCBI Taxonomy" id="227946"/>
    <lineage>
        <taxon>Bacteria</taxon>
        <taxon>Pseudomonadati</taxon>
        <taxon>Pseudomonadota</taxon>
        <taxon>Gammaproteobacteria</taxon>
        <taxon>Lysobacterales</taxon>
        <taxon>Lysobacteraceae</taxon>
        <taxon>Xanthomonas</taxon>
        <taxon>Xanthomonas translucens group</taxon>
        <taxon>Xanthomonas graminis</taxon>
    </lineage>
</organism>
<dbReference type="GO" id="GO:0003677">
    <property type="term" value="F:DNA binding"/>
    <property type="evidence" value="ECO:0007669"/>
    <property type="project" value="InterPro"/>
</dbReference>
<dbReference type="InterPro" id="IPR047650">
    <property type="entry name" value="Transpos_IS110"/>
</dbReference>
<keyword evidence="1" id="KW-0175">Coiled coil</keyword>
<dbReference type="EMBL" id="LWSU01000233">
    <property type="protein sequence ID" value="OAX54354.1"/>
    <property type="molecule type" value="Genomic_DNA"/>
</dbReference>
<sequence>MSPVVGIDVAKRSFDLAIDLANGKYRTKAKLPNDPKGFQILQTWLQTHAQADSWIVMEATGTYHEALAEFVYGLGYRVCVLNPAQMALYARSQLTRVKTDRSDAKLIASYGQRHAAQLRPWQPDPPALKRLKALVRRRDDLLQMLQMERNRLDVAALVVRDSLLENIGQLQARIAQIERAIDDQIDQDPTLRGQRELLVSIDGIAGTSAALMLAELGNVERFAHASAVTAFAGLNPRLQESGKRQGQVCISRTGSPRLRAGLFLPALVAMTHNPVVRALKLRMRERGKANKQIICAAMRKLLHIAYGVLKSRTPFDPQKTLAC</sequence>
<feature type="coiled-coil region" evidence="1">
    <location>
        <begin position="131"/>
        <end position="187"/>
    </location>
</feature>
<evidence type="ECO:0000313" key="5">
    <source>
        <dbReference type="Proteomes" id="UP000093858"/>
    </source>
</evidence>
<evidence type="ECO:0000256" key="1">
    <source>
        <dbReference type="SAM" id="Coils"/>
    </source>
</evidence>
<protein>
    <submittedName>
        <fullName evidence="4">Transposase</fullName>
    </submittedName>
</protein>
<name>A0A199NZB0_9XANT</name>
<feature type="domain" description="Transposase IS110-like N-terminal" evidence="2">
    <location>
        <begin position="5"/>
        <end position="153"/>
    </location>
</feature>
<dbReference type="RefSeq" id="WP_039817018.1">
    <property type="nucleotide sequence ID" value="NZ_LWSU01000233.1"/>
</dbReference>
<dbReference type="GO" id="GO:0004803">
    <property type="term" value="F:transposase activity"/>
    <property type="evidence" value="ECO:0007669"/>
    <property type="project" value="InterPro"/>
</dbReference>
<dbReference type="Pfam" id="PF01548">
    <property type="entry name" value="DEDD_Tnp_IS110"/>
    <property type="match status" value="1"/>
</dbReference>
<evidence type="ECO:0000259" key="2">
    <source>
        <dbReference type="Pfam" id="PF01548"/>
    </source>
</evidence>
<dbReference type="PANTHER" id="PTHR33055">
    <property type="entry name" value="TRANSPOSASE FOR INSERTION SEQUENCE ELEMENT IS1111A"/>
    <property type="match status" value="1"/>
</dbReference>
<dbReference type="InterPro" id="IPR003346">
    <property type="entry name" value="Transposase_20"/>
</dbReference>
<dbReference type="Pfam" id="PF02371">
    <property type="entry name" value="Transposase_20"/>
    <property type="match status" value="1"/>
</dbReference>
<feature type="domain" description="Transposase IS116/IS110/IS902 C-terminal" evidence="3">
    <location>
        <begin position="196"/>
        <end position="278"/>
    </location>
</feature>
<dbReference type="AlphaFoldDB" id="A0A199NZB0"/>
<reference evidence="4 5" key="1">
    <citation type="submission" date="2016-04" db="EMBL/GenBank/DDBJ databases">
        <title>Xanthomonas translucens phylogeny.</title>
        <authorList>
            <person name="Langlois P."/>
        </authorList>
    </citation>
    <scope>NUCLEOTIDE SEQUENCE [LARGE SCALE GENOMIC DNA]</scope>
    <source>
        <strain evidence="4 5">B99</strain>
    </source>
</reference>
<evidence type="ECO:0000313" key="4">
    <source>
        <dbReference type="EMBL" id="OAX54354.1"/>
    </source>
</evidence>
<evidence type="ECO:0000259" key="3">
    <source>
        <dbReference type="Pfam" id="PF02371"/>
    </source>
</evidence>
<gene>
    <name evidence="4" type="ORF">A6R73_03815</name>
</gene>
<dbReference type="GO" id="GO:0006313">
    <property type="term" value="P:DNA transposition"/>
    <property type="evidence" value="ECO:0007669"/>
    <property type="project" value="InterPro"/>
</dbReference>
<accession>A0A199NZB0</accession>
<dbReference type="InterPro" id="IPR002525">
    <property type="entry name" value="Transp_IS110-like_N"/>
</dbReference>
<proteinExistence type="predicted"/>